<keyword evidence="3" id="KW-1133">Transmembrane helix</keyword>
<dbReference type="Pfam" id="PF07681">
    <property type="entry name" value="DoxX"/>
    <property type="match status" value="1"/>
</dbReference>
<name>A0A382S5E0_9ZZZZ</name>
<proteinExistence type="predicted"/>
<keyword evidence="2" id="KW-0812">Transmembrane</keyword>
<dbReference type="InterPro" id="IPR032808">
    <property type="entry name" value="DoxX"/>
</dbReference>
<evidence type="ECO:0000256" key="4">
    <source>
        <dbReference type="ARBA" id="ARBA00023136"/>
    </source>
</evidence>
<comment type="subcellular location">
    <subcellularLocation>
        <location evidence="1">Membrane</location>
        <topology evidence="1">Multi-pass membrane protein</topology>
    </subcellularLocation>
</comment>
<evidence type="ECO:0008006" key="6">
    <source>
        <dbReference type="Google" id="ProtNLM"/>
    </source>
</evidence>
<evidence type="ECO:0000256" key="1">
    <source>
        <dbReference type="ARBA" id="ARBA00004141"/>
    </source>
</evidence>
<evidence type="ECO:0000313" key="5">
    <source>
        <dbReference type="EMBL" id="SVD04792.1"/>
    </source>
</evidence>
<protein>
    <recommendedName>
        <fullName evidence="6">DoxX family protein</fullName>
    </recommendedName>
</protein>
<accession>A0A382S5E0</accession>
<evidence type="ECO:0000256" key="3">
    <source>
        <dbReference type="ARBA" id="ARBA00022989"/>
    </source>
</evidence>
<feature type="non-terminal residue" evidence="5">
    <location>
        <position position="41"/>
    </location>
</feature>
<dbReference type="GO" id="GO:0016020">
    <property type="term" value="C:membrane"/>
    <property type="evidence" value="ECO:0007669"/>
    <property type="project" value="UniProtKB-SubCell"/>
</dbReference>
<evidence type="ECO:0000256" key="2">
    <source>
        <dbReference type="ARBA" id="ARBA00022692"/>
    </source>
</evidence>
<gene>
    <name evidence="5" type="ORF">METZ01_LOCUS357646</name>
</gene>
<keyword evidence="4" id="KW-0472">Membrane</keyword>
<dbReference type="AlphaFoldDB" id="A0A382S5E0"/>
<sequence length="41" mass="4907">MQVIQVFGRIFLSTIFLIEGMNKIFNYENTIEYMENFSVPE</sequence>
<organism evidence="5">
    <name type="scientific">marine metagenome</name>
    <dbReference type="NCBI Taxonomy" id="408172"/>
    <lineage>
        <taxon>unclassified sequences</taxon>
        <taxon>metagenomes</taxon>
        <taxon>ecological metagenomes</taxon>
    </lineage>
</organism>
<reference evidence="5" key="1">
    <citation type="submission" date="2018-05" db="EMBL/GenBank/DDBJ databases">
        <authorList>
            <person name="Lanie J.A."/>
            <person name="Ng W.-L."/>
            <person name="Kazmierczak K.M."/>
            <person name="Andrzejewski T.M."/>
            <person name="Davidsen T.M."/>
            <person name="Wayne K.J."/>
            <person name="Tettelin H."/>
            <person name="Glass J.I."/>
            <person name="Rusch D."/>
            <person name="Podicherti R."/>
            <person name="Tsui H.-C.T."/>
            <person name="Winkler M.E."/>
        </authorList>
    </citation>
    <scope>NUCLEOTIDE SEQUENCE</scope>
</reference>
<dbReference type="EMBL" id="UINC01126362">
    <property type="protein sequence ID" value="SVD04792.1"/>
    <property type="molecule type" value="Genomic_DNA"/>
</dbReference>